<reference evidence="5 6" key="1">
    <citation type="submission" date="2022-07" db="EMBL/GenBank/DDBJ databases">
        <title>Genomic and pangenome structural analysis of the polyextremophile Exiguobacterium.</title>
        <authorList>
            <person name="Shen L."/>
        </authorList>
    </citation>
    <scope>NUCLEOTIDE SEQUENCE [LARGE SCALE GENOMIC DNA]</scope>
    <source>
        <strain evidence="5 6">12_1</strain>
    </source>
</reference>
<dbReference type="PROSITE" id="PS51371">
    <property type="entry name" value="CBS"/>
    <property type="match status" value="2"/>
</dbReference>
<dbReference type="EMBL" id="JANIEK010000002">
    <property type="protein sequence ID" value="MCT4794043.1"/>
    <property type="molecule type" value="Genomic_DNA"/>
</dbReference>
<dbReference type="SUPFAM" id="SSF54631">
    <property type="entry name" value="CBS-domain pair"/>
    <property type="match status" value="1"/>
</dbReference>
<dbReference type="InterPro" id="IPR051257">
    <property type="entry name" value="Diverse_CBS-Domain"/>
</dbReference>
<dbReference type="Proteomes" id="UP001206821">
    <property type="component" value="Unassembled WGS sequence"/>
</dbReference>
<feature type="domain" description="CBS" evidence="3">
    <location>
        <begin position="77"/>
        <end position="136"/>
    </location>
</feature>
<keyword evidence="6" id="KW-1185">Reference proteome</keyword>
<dbReference type="SMART" id="SM00116">
    <property type="entry name" value="CBS"/>
    <property type="match status" value="2"/>
</dbReference>
<dbReference type="SUPFAM" id="SSF55021">
    <property type="entry name" value="ACT-like"/>
    <property type="match status" value="1"/>
</dbReference>
<evidence type="ECO:0000259" key="4">
    <source>
        <dbReference type="PROSITE" id="PS51671"/>
    </source>
</evidence>
<feature type="domain" description="CBS" evidence="3">
    <location>
        <begin position="7"/>
        <end position="65"/>
    </location>
</feature>
<accession>A0ABT2KST2</accession>
<evidence type="ECO:0000256" key="2">
    <source>
        <dbReference type="PROSITE-ProRule" id="PRU00703"/>
    </source>
</evidence>
<dbReference type="Gene3D" id="3.10.580.10">
    <property type="entry name" value="CBS-domain"/>
    <property type="match status" value="1"/>
</dbReference>
<evidence type="ECO:0000313" key="5">
    <source>
        <dbReference type="EMBL" id="MCT4794043.1"/>
    </source>
</evidence>
<dbReference type="CDD" id="cd04883">
    <property type="entry name" value="ACT_AcuB"/>
    <property type="match status" value="1"/>
</dbReference>
<dbReference type="InterPro" id="IPR000644">
    <property type="entry name" value="CBS_dom"/>
</dbReference>
<dbReference type="InterPro" id="IPR046342">
    <property type="entry name" value="CBS_dom_sf"/>
</dbReference>
<dbReference type="PROSITE" id="PS51671">
    <property type="entry name" value="ACT"/>
    <property type="match status" value="1"/>
</dbReference>
<feature type="domain" description="ACT" evidence="4">
    <location>
        <begin position="138"/>
        <end position="210"/>
    </location>
</feature>
<dbReference type="Pfam" id="PF01842">
    <property type="entry name" value="ACT"/>
    <property type="match status" value="1"/>
</dbReference>
<dbReference type="PANTHER" id="PTHR43080:SF2">
    <property type="entry name" value="CBS DOMAIN-CONTAINING PROTEIN"/>
    <property type="match status" value="1"/>
</dbReference>
<evidence type="ECO:0000259" key="3">
    <source>
        <dbReference type="PROSITE" id="PS51371"/>
    </source>
</evidence>
<keyword evidence="1 2" id="KW-0129">CBS domain</keyword>
<evidence type="ECO:0000313" key="6">
    <source>
        <dbReference type="Proteomes" id="UP001206821"/>
    </source>
</evidence>
<sequence length="210" mass="23762">MLIEQMMNRHVVTIQPTNTIAHAAKLMRDHKVRHLIVTNPARQVIGIIGQFEMSGATSVFHPESESADFQNPVSSIMRTDLVTAHPADFFEDAAALFYEHRLTCLPIVERGKLVGVLTETDLLRYFVQLTGALEPSSQIEILVENTTGTLEKVTRLLAKTNVNIINVFVHPTEDPYKRIISFRVQTMNPLRIIERLKREGYDVLGPEMSQ</sequence>
<dbReference type="InterPro" id="IPR002912">
    <property type="entry name" value="ACT_dom"/>
</dbReference>
<comment type="caution">
    <text evidence="5">The sequence shown here is derived from an EMBL/GenBank/DDBJ whole genome shotgun (WGS) entry which is preliminary data.</text>
</comment>
<dbReference type="InterPro" id="IPR045865">
    <property type="entry name" value="ACT-like_dom_sf"/>
</dbReference>
<dbReference type="Gene3D" id="3.30.2130.10">
    <property type="entry name" value="VC0802-like"/>
    <property type="match status" value="1"/>
</dbReference>
<gene>
    <name evidence="5" type="ORF">NQG31_00730</name>
</gene>
<dbReference type="PANTHER" id="PTHR43080">
    <property type="entry name" value="CBS DOMAIN-CONTAINING PROTEIN CBSX3, MITOCHONDRIAL"/>
    <property type="match status" value="1"/>
</dbReference>
<dbReference type="Pfam" id="PF00571">
    <property type="entry name" value="CBS"/>
    <property type="match status" value="2"/>
</dbReference>
<name>A0ABT2KST2_9BACL</name>
<evidence type="ECO:0000256" key="1">
    <source>
        <dbReference type="ARBA" id="ARBA00023122"/>
    </source>
</evidence>
<dbReference type="RefSeq" id="WP_034814736.1">
    <property type="nucleotide sequence ID" value="NZ_CP073101.1"/>
</dbReference>
<proteinExistence type="predicted"/>
<dbReference type="CDD" id="cd04584">
    <property type="entry name" value="CBS_pair_AcuB_like"/>
    <property type="match status" value="1"/>
</dbReference>
<organism evidence="5 6">
    <name type="scientific">Exiguobacterium alkaliphilum</name>
    <dbReference type="NCBI Taxonomy" id="1428684"/>
    <lineage>
        <taxon>Bacteria</taxon>
        <taxon>Bacillati</taxon>
        <taxon>Bacillota</taxon>
        <taxon>Bacilli</taxon>
        <taxon>Bacillales</taxon>
        <taxon>Bacillales Family XII. Incertae Sedis</taxon>
        <taxon>Exiguobacterium</taxon>
    </lineage>
</organism>
<protein>
    <submittedName>
        <fullName evidence="5">Acetoin utilization AcuB family protein</fullName>
    </submittedName>
</protein>